<feature type="domain" description="Histidine kinase" evidence="7">
    <location>
        <begin position="260"/>
        <end position="475"/>
    </location>
</feature>
<organism evidence="9 10">
    <name type="scientific">Rhizobium mayense</name>
    <dbReference type="NCBI Taxonomy" id="1312184"/>
    <lineage>
        <taxon>Bacteria</taxon>
        <taxon>Pseudomonadati</taxon>
        <taxon>Pseudomonadota</taxon>
        <taxon>Alphaproteobacteria</taxon>
        <taxon>Hyphomicrobiales</taxon>
        <taxon>Rhizobiaceae</taxon>
        <taxon>Rhizobium/Agrobacterium group</taxon>
        <taxon>Rhizobium</taxon>
    </lineage>
</organism>
<dbReference type="PANTHER" id="PTHR45339">
    <property type="entry name" value="HYBRID SIGNAL TRANSDUCTION HISTIDINE KINASE J"/>
    <property type="match status" value="1"/>
</dbReference>
<dbReference type="InterPro" id="IPR036097">
    <property type="entry name" value="HisK_dim/P_sf"/>
</dbReference>
<dbReference type="CDD" id="cd17546">
    <property type="entry name" value="REC_hyHK_CKI1_RcsC-like"/>
    <property type="match status" value="1"/>
</dbReference>
<evidence type="ECO:0000256" key="4">
    <source>
        <dbReference type="ARBA" id="ARBA00023012"/>
    </source>
</evidence>
<dbReference type="PANTHER" id="PTHR45339:SF1">
    <property type="entry name" value="HYBRID SIGNAL TRANSDUCTION HISTIDINE KINASE J"/>
    <property type="match status" value="1"/>
</dbReference>
<protein>
    <recommendedName>
        <fullName evidence="2">histidine kinase</fullName>
        <ecNumber evidence="2">2.7.13.3</ecNumber>
    </recommendedName>
</protein>
<keyword evidence="3 5" id="KW-0597">Phosphoprotein</keyword>
<proteinExistence type="predicted"/>
<dbReference type="InterPro" id="IPR011006">
    <property type="entry name" value="CheY-like_superfamily"/>
</dbReference>
<dbReference type="CDD" id="cd16922">
    <property type="entry name" value="HATPase_EvgS-ArcB-TorS-like"/>
    <property type="match status" value="1"/>
</dbReference>
<reference evidence="9" key="1">
    <citation type="submission" date="2023-06" db="EMBL/GenBank/DDBJ databases">
        <title>Phylogenetic Diversity of Rhizobium strains.</title>
        <authorList>
            <person name="Moura F.T."/>
            <person name="Helene L.C.F."/>
            <person name="Hungria M."/>
        </authorList>
    </citation>
    <scope>NUCLEOTIDE SEQUENCE</scope>
    <source>
        <strain evidence="9">CCGE526</strain>
    </source>
</reference>
<dbReference type="Pfam" id="PF00512">
    <property type="entry name" value="HisKA"/>
    <property type="match status" value="1"/>
</dbReference>
<feature type="modified residue" description="4-aspartylphosphate" evidence="5">
    <location>
        <position position="686"/>
    </location>
</feature>
<dbReference type="InterPro" id="IPR005467">
    <property type="entry name" value="His_kinase_dom"/>
</dbReference>
<dbReference type="EC" id="2.7.13.3" evidence="2"/>
<dbReference type="Proteomes" id="UP001172645">
    <property type="component" value="Unassembled WGS sequence"/>
</dbReference>
<dbReference type="Pfam" id="PF00072">
    <property type="entry name" value="Response_reg"/>
    <property type="match status" value="1"/>
</dbReference>
<dbReference type="GO" id="GO:0005524">
    <property type="term" value="F:ATP binding"/>
    <property type="evidence" value="ECO:0007669"/>
    <property type="project" value="UniProtKB-KW"/>
</dbReference>
<dbReference type="PROSITE" id="PS50110">
    <property type="entry name" value="RESPONSE_REGULATORY"/>
    <property type="match status" value="1"/>
</dbReference>
<gene>
    <name evidence="9" type="ORF">PY649_09190</name>
</gene>
<dbReference type="EMBL" id="JARFYM010000005">
    <property type="protein sequence ID" value="MDL2399067.1"/>
    <property type="molecule type" value="Genomic_DNA"/>
</dbReference>
<evidence type="ECO:0000259" key="7">
    <source>
        <dbReference type="PROSITE" id="PS50109"/>
    </source>
</evidence>
<dbReference type="InterPro" id="IPR003661">
    <property type="entry name" value="HisK_dim/P_dom"/>
</dbReference>
<evidence type="ECO:0000313" key="9">
    <source>
        <dbReference type="EMBL" id="MDL2399067.1"/>
    </source>
</evidence>
<evidence type="ECO:0000256" key="5">
    <source>
        <dbReference type="PROSITE-ProRule" id="PRU00169"/>
    </source>
</evidence>
<feature type="domain" description="Response regulatory" evidence="8">
    <location>
        <begin position="635"/>
        <end position="756"/>
    </location>
</feature>
<dbReference type="Pfam" id="PF02518">
    <property type="entry name" value="HATPase_c"/>
    <property type="match status" value="1"/>
</dbReference>
<dbReference type="Gene3D" id="1.10.287.130">
    <property type="match status" value="1"/>
</dbReference>
<keyword evidence="10" id="KW-1185">Reference proteome</keyword>
<dbReference type="CDD" id="cd00082">
    <property type="entry name" value="HisKA"/>
    <property type="match status" value="1"/>
</dbReference>
<comment type="caution">
    <text evidence="9">The sequence shown here is derived from an EMBL/GenBank/DDBJ whole genome shotgun (WGS) entry which is preliminary data.</text>
</comment>
<keyword evidence="6" id="KW-0812">Transmembrane</keyword>
<evidence type="ECO:0000313" key="10">
    <source>
        <dbReference type="Proteomes" id="UP001172645"/>
    </source>
</evidence>
<name>A0ABT7JRU2_9HYPH</name>
<dbReference type="SMART" id="SM00448">
    <property type="entry name" value="REC"/>
    <property type="match status" value="1"/>
</dbReference>
<dbReference type="Gene3D" id="3.30.565.10">
    <property type="entry name" value="Histidine kinase-like ATPase, C-terminal domain"/>
    <property type="match status" value="1"/>
</dbReference>
<dbReference type="InterPro" id="IPR004358">
    <property type="entry name" value="Sig_transdc_His_kin-like_C"/>
</dbReference>
<keyword evidence="6" id="KW-0472">Membrane</keyword>
<evidence type="ECO:0000259" key="8">
    <source>
        <dbReference type="PROSITE" id="PS50110"/>
    </source>
</evidence>
<dbReference type="InterPro" id="IPR036890">
    <property type="entry name" value="HATPase_C_sf"/>
</dbReference>
<evidence type="ECO:0000256" key="2">
    <source>
        <dbReference type="ARBA" id="ARBA00012438"/>
    </source>
</evidence>
<keyword evidence="6" id="KW-1133">Transmembrane helix</keyword>
<keyword evidence="9" id="KW-0547">Nucleotide-binding</keyword>
<keyword evidence="9" id="KW-0067">ATP-binding</keyword>
<dbReference type="InterPro" id="IPR001789">
    <property type="entry name" value="Sig_transdc_resp-reg_receiver"/>
</dbReference>
<feature type="transmembrane region" description="Helical" evidence="6">
    <location>
        <begin position="84"/>
        <end position="102"/>
    </location>
</feature>
<comment type="catalytic activity">
    <reaction evidence="1">
        <text>ATP + protein L-histidine = ADP + protein N-phospho-L-histidine.</text>
        <dbReference type="EC" id="2.7.13.3"/>
    </reaction>
</comment>
<evidence type="ECO:0000256" key="3">
    <source>
        <dbReference type="ARBA" id="ARBA00022553"/>
    </source>
</evidence>
<dbReference type="PROSITE" id="PS50109">
    <property type="entry name" value="HIS_KIN"/>
    <property type="match status" value="1"/>
</dbReference>
<dbReference type="RefSeq" id="WP_285867988.1">
    <property type="nucleotide sequence ID" value="NZ_JARFYM010000005.1"/>
</dbReference>
<dbReference type="PRINTS" id="PR00344">
    <property type="entry name" value="BCTRLSENSOR"/>
</dbReference>
<dbReference type="InterPro" id="IPR003594">
    <property type="entry name" value="HATPase_dom"/>
</dbReference>
<dbReference type="SUPFAM" id="SSF55874">
    <property type="entry name" value="ATPase domain of HSP90 chaperone/DNA topoisomerase II/histidine kinase"/>
    <property type="match status" value="1"/>
</dbReference>
<accession>A0ABT7JRU2</accession>
<evidence type="ECO:0000256" key="1">
    <source>
        <dbReference type="ARBA" id="ARBA00000085"/>
    </source>
</evidence>
<dbReference type="Gene3D" id="3.40.50.2300">
    <property type="match status" value="1"/>
</dbReference>
<keyword evidence="4" id="KW-0902">Two-component regulatory system</keyword>
<sequence>MSTLANLQEKLVAAIADDHTEPRERPAKDAPLIAVDPIVISPANMLTASESALPQWLQRHWLNGGGLVAGVALMSVGYAGGPLALAALLGLIALTIVIAGIVRRRNAARKILTDALSLSEHEHDRLWESNESTSLLATIHDALGDITVTRDIERRIVHANATFRKLTGKANPEGLTLEEAGLVFRAATASQRQDAEISTAEGPRIFAWHDVMFRDPATGQLKIQSVARDVTEERQAARLREEARLKAEYNSAAKSRLLATVSHEVRTPLSGILGMNHLLAQTPLTPEQANYLTGIRQSGNALAQLVEDLLDFSTIEVGRFQLRPRMEHLRPLLEGVVEMLAHRAHEKGIEIAATVAADVPETMEFDPARLRQVLFNVIGNAVKFTQSGGVLIRAGLDGDNLVISVRDSGPGMTEEEQARIFGEFEQAGNVLDRSAGTGLGLAISARILREFGGALSVASERGKGSEFTIRFPVSIIAGENEQGRRSDLLEASHVLLLAPEGAASTAIAETIRTLGGRCRLIGPGDVKNLVHSAARGEDRPLTDLIVDHRMAPWYFREGAELAASGLRKIFLVNPEERNTHPLDLFDAWLIRPLREQSLIDVLSGRMRGMEKRDVLIDSPPEFGLVTPEATDTTLNVLLGEDDPVNAMLVRAMLAKAGHRVRLVEDFGGLLARAENSENRPDVVVTDLTMPGGEGAAMLAQLRALERRYGLSPLPVIVLTADSRDAIRRQALLAGADAVIVKPVDPGRLIAEVQGLSKQALGRA</sequence>
<dbReference type="SUPFAM" id="SSF47384">
    <property type="entry name" value="Homodimeric domain of signal transducing histidine kinase"/>
    <property type="match status" value="1"/>
</dbReference>
<dbReference type="SMART" id="SM00388">
    <property type="entry name" value="HisKA"/>
    <property type="match status" value="1"/>
</dbReference>
<evidence type="ECO:0000256" key="6">
    <source>
        <dbReference type="SAM" id="Phobius"/>
    </source>
</evidence>
<dbReference type="SMART" id="SM00387">
    <property type="entry name" value="HATPase_c"/>
    <property type="match status" value="1"/>
</dbReference>
<dbReference type="SUPFAM" id="SSF52172">
    <property type="entry name" value="CheY-like"/>
    <property type="match status" value="1"/>
</dbReference>